<keyword evidence="4" id="KW-1185">Reference proteome</keyword>
<evidence type="ECO:0000256" key="1">
    <source>
        <dbReference type="SAM" id="MobiDB-lite"/>
    </source>
</evidence>
<feature type="compositionally biased region" description="Low complexity" evidence="1">
    <location>
        <begin position="122"/>
        <end position="135"/>
    </location>
</feature>
<feature type="transmembrane region" description="Helical" evidence="2">
    <location>
        <begin position="40"/>
        <end position="61"/>
    </location>
</feature>
<proteinExistence type="predicted"/>
<keyword evidence="2" id="KW-1133">Transmembrane helix</keyword>
<evidence type="ECO:0000313" key="3">
    <source>
        <dbReference type="EMBL" id="PBK96170.1"/>
    </source>
</evidence>
<accession>A0A2H3DQ33</accession>
<feature type="region of interest" description="Disordered" evidence="1">
    <location>
        <begin position="99"/>
        <end position="136"/>
    </location>
</feature>
<dbReference type="EMBL" id="KZ293651">
    <property type="protein sequence ID" value="PBK96170.1"/>
    <property type="molecule type" value="Genomic_DNA"/>
</dbReference>
<evidence type="ECO:0000256" key="2">
    <source>
        <dbReference type="SAM" id="Phobius"/>
    </source>
</evidence>
<evidence type="ECO:0000313" key="4">
    <source>
        <dbReference type="Proteomes" id="UP000217790"/>
    </source>
</evidence>
<dbReference type="OrthoDB" id="3265004at2759"/>
<dbReference type="AlphaFoldDB" id="A0A2H3DQ33"/>
<dbReference type="InParanoid" id="A0A2H3DQ33"/>
<keyword evidence="2" id="KW-0472">Membrane</keyword>
<sequence length="198" mass="20883">MGGITGDVALLGALGLPMASGSHTNHVSHGCNWLLPFRRTISALIESAMIYTMALIVYLALVGRNLITANYAEIVAAYVRAIAPTLLALHVAAGSMSISNDEESNTSGSISDINFRPMGENSSSSNPSDESFSGSHRTCTAEKLELDMNLIILILGVQRGQPAFSCRETDPSLGICAGVAIFNEPSALKHPAASERYS</sequence>
<gene>
    <name evidence="3" type="ORF">ARMGADRAFT_1028370</name>
</gene>
<organism evidence="3 4">
    <name type="scientific">Armillaria gallica</name>
    <name type="common">Bulbous honey fungus</name>
    <name type="synonym">Armillaria bulbosa</name>
    <dbReference type="NCBI Taxonomy" id="47427"/>
    <lineage>
        <taxon>Eukaryota</taxon>
        <taxon>Fungi</taxon>
        <taxon>Dikarya</taxon>
        <taxon>Basidiomycota</taxon>
        <taxon>Agaricomycotina</taxon>
        <taxon>Agaricomycetes</taxon>
        <taxon>Agaricomycetidae</taxon>
        <taxon>Agaricales</taxon>
        <taxon>Marasmiineae</taxon>
        <taxon>Physalacriaceae</taxon>
        <taxon>Armillaria</taxon>
    </lineage>
</organism>
<protein>
    <submittedName>
        <fullName evidence="3">Uncharacterized protein</fullName>
    </submittedName>
</protein>
<keyword evidence="2" id="KW-0812">Transmembrane</keyword>
<name>A0A2H3DQ33_ARMGA</name>
<dbReference type="Proteomes" id="UP000217790">
    <property type="component" value="Unassembled WGS sequence"/>
</dbReference>
<reference evidence="4" key="1">
    <citation type="journal article" date="2017" name="Nat. Ecol. Evol.">
        <title>Genome expansion and lineage-specific genetic innovations in the forest pathogenic fungi Armillaria.</title>
        <authorList>
            <person name="Sipos G."/>
            <person name="Prasanna A.N."/>
            <person name="Walter M.C."/>
            <person name="O'Connor E."/>
            <person name="Balint B."/>
            <person name="Krizsan K."/>
            <person name="Kiss B."/>
            <person name="Hess J."/>
            <person name="Varga T."/>
            <person name="Slot J."/>
            <person name="Riley R."/>
            <person name="Boka B."/>
            <person name="Rigling D."/>
            <person name="Barry K."/>
            <person name="Lee J."/>
            <person name="Mihaltcheva S."/>
            <person name="LaButti K."/>
            <person name="Lipzen A."/>
            <person name="Waldron R."/>
            <person name="Moloney N.M."/>
            <person name="Sperisen C."/>
            <person name="Kredics L."/>
            <person name="Vagvoelgyi C."/>
            <person name="Patrignani A."/>
            <person name="Fitzpatrick D."/>
            <person name="Nagy I."/>
            <person name="Doyle S."/>
            <person name="Anderson J.B."/>
            <person name="Grigoriev I.V."/>
            <person name="Gueldener U."/>
            <person name="Muensterkoetter M."/>
            <person name="Nagy L.G."/>
        </authorList>
    </citation>
    <scope>NUCLEOTIDE SEQUENCE [LARGE SCALE GENOMIC DNA]</scope>
    <source>
        <strain evidence="4">Ar21-2</strain>
    </source>
</reference>